<evidence type="ECO:0000256" key="2">
    <source>
        <dbReference type="ARBA" id="ARBA00006197"/>
    </source>
</evidence>
<dbReference type="GO" id="GO:0005886">
    <property type="term" value="C:plasma membrane"/>
    <property type="evidence" value="ECO:0007669"/>
    <property type="project" value="TreeGrafter"/>
</dbReference>
<dbReference type="Pfam" id="PF08416">
    <property type="entry name" value="PTB"/>
    <property type="match status" value="1"/>
</dbReference>
<evidence type="ECO:0000256" key="5">
    <source>
        <dbReference type="ARBA" id="ARBA00022553"/>
    </source>
</evidence>
<feature type="compositionally biased region" description="Pro residues" evidence="7">
    <location>
        <begin position="241"/>
        <end position="253"/>
    </location>
</feature>
<evidence type="ECO:0000259" key="8">
    <source>
        <dbReference type="PROSITE" id="PS50002"/>
    </source>
</evidence>
<evidence type="ECO:0000256" key="3">
    <source>
        <dbReference type="ARBA" id="ARBA00022443"/>
    </source>
</evidence>
<dbReference type="GO" id="GO:0003779">
    <property type="term" value="F:actin binding"/>
    <property type="evidence" value="ECO:0007669"/>
    <property type="project" value="TreeGrafter"/>
</dbReference>
<evidence type="ECO:0000256" key="6">
    <source>
        <dbReference type="PROSITE-ProRule" id="PRU00192"/>
    </source>
</evidence>
<keyword evidence="4" id="KW-0963">Cytoplasm</keyword>
<dbReference type="InterPro" id="IPR039801">
    <property type="entry name" value="EPS8-like"/>
</dbReference>
<dbReference type="GO" id="GO:0035023">
    <property type="term" value="P:regulation of Rho protein signal transduction"/>
    <property type="evidence" value="ECO:0007669"/>
    <property type="project" value="TreeGrafter"/>
</dbReference>
<dbReference type="AlphaFoldDB" id="A0A6A7FVU1"/>
<dbReference type="SUPFAM" id="SSF50729">
    <property type="entry name" value="PH domain-like"/>
    <property type="match status" value="1"/>
</dbReference>
<organism evidence="9">
    <name type="scientific">Hirondellea gigas</name>
    <dbReference type="NCBI Taxonomy" id="1518452"/>
    <lineage>
        <taxon>Eukaryota</taxon>
        <taxon>Metazoa</taxon>
        <taxon>Ecdysozoa</taxon>
        <taxon>Arthropoda</taxon>
        <taxon>Crustacea</taxon>
        <taxon>Multicrustacea</taxon>
        <taxon>Malacostraca</taxon>
        <taxon>Eumalacostraca</taxon>
        <taxon>Peracarida</taxon>
        <taxon>Amphipoda</taxon>
        <taxon>Amphilochidea</taxon>
        <taxon>Lysianassida</taxon>
        <taxon>Lysianassidira</taxon>
        <taxon>Lysianassoidea</taxon>
        <taxon>Lysianassidae</taxon>
        <taxon>Hirondellea</taxon>
    </lineage>
</organism>
<dbReference type="InterPro" id="IPR011993">
    <property type="entry name" value="PH-like_dom_sf"/>
</dbReference>
<comment type="subcellular location">
    <subcellularLocation>
        <location evidence="1">Cytoplasm</location>
    </subcellularLocation>
</comment>
<dbReference type="PROSITE" id="PS50002">
    <property type="entry name" value="SH3"/>
    <property type="match status" value="1"/>
</dbReference>
<feature type="region of interest" description="Disordered" evidence="7">
    <location>
        <begin position="222"/>
        <end position="319"/>
    </location>
</feature>
<accession>A0A6A7FVU1</accession>
<sequence>MSRVASGGERWNPRQDPMTGPRYYPDQNDQWEEDHDDFAGPHYRGDPGPGKHPYRGTGGPPPPMHSPHNGYSSDQASTITASENVGPSYLLEHLATFRVAEDSDLLYPADGMRRLLHMEKTTGIWTQKMQLRLERNWVLILSHENEDIVEKFPIELIREPTAFTSDDPKELYNNIFIFVVAEDPKGNYTNSTEMHIFQCMQISAKDVVEEMKLCISGKWGALRGEGTAPPRRSHGSSRELIPPPPLERAPEPPMHNGYRGDYMRRSPVRGSSNRGGPRSDRSSMDGGHGGGGGGPPGGGSVTGGNGGGVGGPDDASSVSSESFSKDVAILNCCFDDIEKFIARLQHTAAATQELEKRRRSRKSKKKEAGDGLLSMRAKAPPEVEFVEILQKFKLSFNMLGKLRSFIHEPNAPELVHFLFTPLALIVDASRDSNYGTNLPAKVVSPLLNQDAVDLLNNCLSSRETELWQSLDDAWIQPREHWKYPVPPYQPVFSSGWAPELSDDSREHRGEPHKQHRYREDYDDFYHSKRHGQNMYSESEVSGSESASGAEGGGSSQQWMTDLRNRGARIVQVTYPRTANNDKELTVVRGEYLEVLDDSRKWWKCSNSRGQTAHVPHTIVTPHPPEEGMSNGNRNDWVTKDKGKFRYI</sequence>
<dbReference type="Pfam" id="PF22975">
    <property type="entry name" value="EPS8_2nd"/>
    <property type="match status" value="1"/>
</dbReference>
<dbReference type="InterPro" id="IPR036028">
    <property type="entry name" value="SH3-like_dom_sf"/>
</dbReference>
<evidence type="ECO:0000256" key="4">
    <source>
        <dbReference type="ARBA" id="ARBA00022490"/>
    </source>
</evidence>
<evidence type="ECO:0000256" key="1">
    <source>
        <dbReference type="ARBA" id="ARBA00004496"/>
    </source>
</evidence>
<name>A0A6A7FVU1_9CRUS</name>
<feature type="compositionally biased region" description="Gly residues" evidence="7">
    <location>
        <begin position="286"/>
        <end position="311"/>
    </location>
</feature>
<feature type="compositionally biased region" description="Basic and acidic residues" evidence="7">
    <location>
        <begin position="502"/>
        <end position="520"/>
    </location>
</feature>
<dbReference type="InterPro" id="IPR033928">
    <property type="entry name" value="EPS8_PTB"/>
</dbReference>
<dbReference type="GO" id="GO:0016301">
    <property type="term" value="F:kinase activity"/>
    <property type="evidence" value="ECO:0007669"/>
    <property type="project" value="UniProtKB-KW"/>
</dbReference>
<dbReference type="CDD" id="cd11764">
    <property type="entry name" value="SH3_Eps8"/>
    <property type="match status" value="1"/>
</dbReference>
<keyword evidence="9" id="KW-0418">Kinase</keyword>
<keyword evidence="9" id="KW-0675">Receptor</keyword>
<dbReference type="InterPro" id="IPR001452">
    <property type="entry name" value="SH3_domain"/>
</dbReference>
<keyword evidence="3 6" id="KW-0728">SH3 domain</keyword>
<dbReference type="SUPFAM" id="SSF50044">
    <property type="entry name" value="SH3-domain"/>
    <property type="match status" value="1"/>
</dbReference>
<dbReference type="CDD" id="cd01210">
    <property type="entry name" value="PTB_EPS8"/>
    <property type="match status" value="1"/>
</dbReference>
<feature type="region of interest" description="Disordered" evidence="7">
    <location>
        <begin position="614"/>
        <end position="637"/>
    </location>
</feature>
<proteinExistence type="evidence at transcript level"/>
<dbReference type="InterPro" id="IPR055093">
    <property type="entry name" value="EPS8_2nd"/>
</dbReference>
<keyword evidence="9" id="KW-0808">Transferase</keyword>
<dbReference type="Gene3D" id="2.30.30.40">
    <property type="entry name" value="SH3 Domains"/>
    <property type="match status" value="1"/>
</dbReference>
<feature type="region of interest" description="Disordered" evidence="7">
    <location>
        <begin position="352"/>
        <end position="372"/>
    </location>
</feature>
<keyword evidence="5" id="KW-0597">Phosphoprotein</keyword>
<evidence type="ECO:0000313" key="9">
    <source>
        <dbReference type="EMBL" id="LAC22313.1"/>
    </source>
</evidence>
<dbReference type="PANTHER" id="PTHR12287:SF23">
    <property type="entry name" value="AROUSER, ISOFORM A-RELATED"/>
    <property type="match status" value="1"/>
</dbReference>
<dbReference type="InterPro" id="IPR035462">
    <property type="entry name" value="Eps8_SH3"/>
</dbReference>
<dbReference type="FunFam" id="2.30.29.30:FF:000289">
    <property type="entry name" value="Epidermal growth factor receptor kinase substrate 8"/>
    <property type="match status" value="1"/>
</dbReference>
<feature type="region of interest" description="Disordered" evidence="7">
    <location>
        <begin position="499"/>
        <end position="520"/>
    </location>
</feature>
<reference evidence="9" key="1">
    <citation type="submission" date="2017-11" db="EMBL/GenBank/DDBJ databases">
        <title>The sensing device of the deep-sea amphipod.</title>
        <authorList>
            <person name="Kobayashi H."/>
            <person name="Nagahama T."/>
            <person name="Arai W."/>
            <person name="Sasagawa Y."/>
            <person name="Umeda M."/>
            <person name="Hayashi T."/>
            <person name="Nikaido I."/>
            <person name="Watanabe H."/>
            <person name="Oguri K."/>
            <person name="Kitazato H."/>
            <person name="Fujioka K."/>
            <person name="Kido Y."/>
            <person name="Takami H."/>
        </authorList>
    </citation>
    <scope>NUCLEOTIDE SEQUENCE</scope>
    <source>
        <tissue evidence="9">Whole body</tissue>
    </source>
</reference>
<dbReference type="EMBL" id="IACT01003061">
    <property type="protein sequence ID" value="LAC22313.1"/>
    <property type="molecule type" value="mRNA"/>
</dbReference>
<dbReference type="InterPro" id="IPR013625">
    <property type="entry name" value="PTB"/>
</dbReference>
<dbReference type="SMART" id="SM00326">
    <property type="entry name" value="SH3"/>
    <property type="match status" value="1"/>
</dbReference>
<dbReference type="GO" id="GO:0005737">
    <property type="term" value="C:cytoplasm"/>
    <property type="evidence" value="ECO:0007669"/>
    <property type="project" value="UniProtKB-SubCell"/>
</dbReference>
<protein>
    <submittedName>
        <fullName evidence="9">Epidermal growth factor receptor kinase substrate 8-like protein 2</fullName>
    </submittedName>
</protein>
<feature type="domain" description="SH3" evidence="8">
    <location>
        <begin position="565"/>
        <end position="624"/>
    </location>
</feature>
<evidence type="ECO:0000256" key="7">
    <source>
        <dbReference type="SAM" id="MobiDB-lite"/>
    </source>
</evidence>
<feature type="region of interest" description="Disordered" evidence="7">
    <location>
        <begin position="1"/>
        <end position="75"/>
    </location>
</feature>
<feature type="compositionally biased region" description="Low complexity" evidence="7">
    <location>
        <begin position="536"/>
        <end position="548"/>
    </location>
</feature>
<dbReference type="Gene3D" id="2.30.29.30">
    <property type="entry name" value="Pleckstrin-homology domain (PH domain)/Phosphotyrosine-binding domain (PTB)"/>
    <property type="match status" value="1"/>
</dbReference>
<dbReference type="PANTHER" id="PTHR12287">
    <property type="entry name" value="EPIDERMAL GROWTH FACTOR RECEPTOR KINASE SUBSTRATE EPS8-RELATED PROTEIN"/>
    <property type="match status" value="1"/>
</dbReference>
<feature type="region of interest" description="Disordered" evidence="7">
    <location>
        <begin position="533"/>
        <end position="558"/>
    </location>
</feature>
<comment type="similarity">
    <text evidence="2">Belongs to the EPS8 family.</text>
</comment>
<dbReference type="GO" id="GO:0007266">
    <property type="term" value="P:Rho protein signal transduction"/>
    <property type="evidence" value="ECO:0007669"/>
    <property type="project" value="TreeGrafter"/>
</dbReference>